<dbReference type="Gene3D" id="3.30.70.270">
    <property type="match status" value="1"/>
</dbReference>
<feature type="transmembrane region" description="Helical" evidence="1">
    <location>
        <begin position="186"/>
        <end position="203"/>
    </location>
</feature>
<dbReference type="InterPro" id="IPR043128">
    <property type="entry name" value="Rev_trsase/Diguanyl_cyclase"/>
</dbReference>
<dbReference type="AlphaFoldDB" id="A0A511YZW5"/>
<feature type="transmembrane region" description="Helical" evidence="1">
    <location>
        <begin position="35"/>
        <end position="54"/>
    </location>
</feature>
<dbReference type="NCBIfam" id="TIGR00254">
    <property type="entry name" value="GGDEF"/>
    <property type="match status" value="1"/>
</dbReference>
<dbReference type="CDD" id="cd01949">
    <property type="entry name" value="GGDEF"/>
    <property type="match status" value="1"/>
</dbReference>
<keyword evidence="1" id="KW-0472">Membrane</keyword>
<dbReference type="PANTHER" id="PTHR46663">
    <property type="entry name" value="DIGUANYLATE CYCLASE DGCT-RELATED"/>
    <property type="match status" value="1"/>
</dbReference>
<comment type="caution">
    <text evidence="3">The sequence shown here is derived from an EMBL/GenBank/DDBJ whole genome shotgun (WGS) entry which is preliminary data.</text>
</comment>
<evidence type="ECO:0000256" key="1">
    <source>
        <dbReference type="SAM" id="Phobius"/>
    </source>
</evidence>
<organism evidence="3 4">
    <name type="scientific">Actinotalea fermentans</name>
    <dbReference type="NCBI Taxonomy" id="43671"/>
    <lineage>
        <taxon>Bacteria</taxon>
        <taxon>Bacillati</taxon>
        <taxon>Actinomycetota</taxon>
        <taxon>Actinomycetes</taxon>
        <taxon>Micrococcales</taxon>
        <taxon>Cellulomonadaceae</taxon>
        <taxon>Actinotalea</taxon>
    </lineage>
</organism>
<accession>A0A511YZW5</accession>
<proteinExistence type="predicted"/>
<reference evidence="3 4" key="1">
    <citation type="submission" date="2019-07" db="EMBL/GenBank/DDBJ databases">
        <title>Whole genome shotgun sequence of Actinotalea fermentans NBRC 105374.</title>
        <authorList>
            <person name="Hosoyama A."/>
            <person name="Uohara A."/>
            <person name="Ohji S."/>
            <person name="Ichikawa N."/>
        </authorList>
    </citation>
    <scope>NUCLEOTIDE SEQUENCE [LARGE SCALE GENOMIC DNA]</scope>
    <source>
        <strain evidence="3 4">NBRC 105374</strain>
    </source>
</reference>
<feature type="transmembrane region" description="Helical" evidence="1">
    <location>
        <begin position="123"/>
        <end position="142"/>
    </location>
</feature>
<dbReference type="SMART" id="SM00267">
    <property type="entry name" value="GGDEF"/>
    <property type="match status" value="1"/>
</dbReference>
<dbReference type="InterPro" id="IPR029787">
    <property type="entry name" value="Nucleotide_cyclase"/>
</dbReference>
<protein>
    <recommendedName>
        <fullName evidence="2">GGDEF domain-containing protein</fullName>
    </recommendedName>
</protein>
<gene>
    <name evidence="3" type="ORF">AFE02nite_24950</name>
</gene>
<dbReference type="InterPro" id="IPR000160">
    <property type="entry name" value="GGDEF_dom"/>
</dbReference>
<feature type="transmembrane region" description="Helical" evidence="1">
    <location>
        <begin position="61"/>
        <end position="82"/>
    </location>
</feature>
<dbReference type="OrthoDB" id="3278283at2"/>
<keyword evidence="4" id="KW-1185">Reference proteome</keyword>
<dbReference type="Pfam" id="PF00990">
    <property type="entry name" value="GGDEF"/>
    <property type="match status" value="1"/>
</dbReference>
<feature type="transmembrane region" description="Helical" evidence="1">
    <location>
        <begin position="154"/>
        <end position="174"/>
    </location>
</feature>
<evidence type="ECO:0000259" key="2">
    <source>
        <dbReference type="PROSITE" id="PS50887"/>
    </source>
</evidence>
<sequence>MRRPANARTAHLVFAVLVITVAVVAVTAGRRPAALVATATALVVIGRQVAVGLATGPAWRAVLAGVAVLTLDALGSVAVPALTGIPDAASGLSAVALPLGFLGLLAGPLLLVSPPGRRNPGALIDAALVAITATTVLWAVVLRPQLDRIDATPATVVTSVLTVLLFGGMTGALLRSFLAQGARHAGVGYVLVSATAGLAGNAFKVLATDDAAVGAPWWVAVFWGLAYGGLAAASLHPSGAAVAVPPSAERLTRTRILGLGGALLAAPVIVGLQAGLGSPVDGVLVAANAVVVVPLVLGRVAMLARLYHAAEARLAHLAEHDELTGLANRRAVTSALRETLARVSDGSSPGAVVAFLDLDDFKSVNDGLGHPTGDRLLVAVSERLRGRLRAGDTVARFGGDEFLILCEGDPEAVERRIRETVAAALAEPFELDGTRLTCRASVGTRAVHPGESTPVDEVLSAADAEMYRHKGRPARAT</sequence>
<name>A0A511YZW5_9CELL</name>
<feature type="domain" description="GGDEF" evidence="2">
    <location>
        <begin position="349"/>
        <end position="477"/>
    </location>
</feature>
<evidence type="ECO:0000313" key="3">
    <source>
        <dbReference type="EMBL" id="GEN80761.1"/>
    </source>
</evidence>
<dbReference type="RefSeq" id="WP_034247705.1">
    <property type="nucleotide sequence ID" value="NZ_BJYK01000009.1"/>
</dbReference>
<dbReference type="SUPFAM" id="SSF55073">
    <property type="entry name" value="Nucleotide cyclase"/>
    <property type="match status" value="1"/>
</dbReference>
<feature type="transmembrane region" description="Helical" evidence="1">
    <location>
        <begin position="256"/>
        <end position="276"/>
    </location>
</feature>
<feature type="transmembrane region" description="Helical" evidence="1">
    <location>
        <begin position="215"/>
        <end position="235"/>
    </location>
</feature>
<feature type="transmembrane region" description="Helical" evidence="1">
    <location>
        <begin position="12"/>
        <end position="29"/>
    </location>
</feature>
<feature type="transmembrane region" description="Helical" evidence="1">
    <location>
        <begin position="88"/>
        <end position="111"/>
    </location>
</feature>
<dbReference type="PANTHER" id="PTHR46663:SF3">
    <property type="entry name" value="SLL0267 PROTEIN"/>
    <property type="match status" value="1"/>
</dbReference>
<dbReference type="InterPro" id="IPR052163">
    <property type="entry name" value="DGC-Regulatory_Protein"/>
</dbReference>
<feature type="transmembrane region" description="Helical" evidence="1">
    <location>
        <begin position="282"/>
        <end position="304"/>
    </location>
</feature>
<dbReference type="EMBL" id="BJYK01000009">
    <property type="protein sequence ID" value="GEN80761.1"/>
    <property type="molecule type" value="Genomic_DNA"/>
</dbReference>
<dbReference type="PROSITE" id="PS50887">
    <property type="entry name" value="GGDEF"/>
    <property type="match status" value="1"/>
</dbReference>
<evidence type="ECO:0000313" key="4">
    <source>
        <dbReference type="Proteomes" id="UP000321484"/>
    </source>
</evidence>
<dbReference type="Proteomes" id="UP000321484">
    <property type="component" value="Unassembled WGS sequence"/>
</dbReference>
<keyword evidence="1" id="KW-1133">Transmembrane helix</keyword>
<keyword evidence="1" id="KW-0812">Transmembrane</keyword>